<dbReference type="WBParaSite" id="PTRK_0001734900.1">
    <property type="protein sequence ID" value="PTRK_0001734900.1"/>
    <property type="gene ID" value="PTRK_0001734900"/>
</dbReference>
<evidence type="ECO:0000256" key="1">
    <source>
        <dbReference type="SAM" id="SignalP"/>
    </source>
</evidence>
<dbReference type="SUPFAM" id="SSF49854">
    <property type="entry name" value="Spermadhesin, CUB domain"/>
    <property type="match status" value="1"/>
</dbReference>
<organism evidence="2 3">
    <name type="scientific">Parastrongyloides trichosuri</name>
    <name type="common">Possum-specific nematode worm</name>
    <dbReference type="NCBI Taxonomy" id="131310"/>
    <lineage>
        <taxon>Eukaryota</taxon>
        <taxon>Metazoa</taxon>
        <taxon>Ecdysozoa</taxon>
        <taxon>Nematoda</taxon>
        <taxon>Chromadorea</taxon>
        <taxon>Rhabditida</taxon>
        <taxon>Tylenchina</taxon>
        <taxon>Panagrolaimomorpha</taxon>
        <taxon>Strongyloidoidea</taxon>
        <taxon>Strongyloididae</taxon>
        <taxon>Parastrongyloides</taxon>
    </lineage>
</organism>
<accession>A0A0N5A617</accession>
<dbReference type="Proteomes" id="UP000038045">
    <property type="component" value="Unplaced"/>
</dbReference>
<sequence>MIFTLNFLIFLFFTQTYGRIITDPHRKWFYPILTYVDKKANTTKFEKSRSQKSYYQRPQDCYAYVFPYPFYDKTCTEILKSDLKCGSQTIIKTNNKIQIFKFNGNIDCYFTIQVPKVKRNEITVMSLKLQDYSLCVRGENNVEIKYKVDLGVMELCLCGTITQSFKIVSDDRFAYVFYRSKEHKDSFKFGVKALKVSSLKSTKKILCE</sequence>
<keyword evidence="2" id="KW-1185">Reference proteome</keyword>
<evidence type="ECO:0000313" key="3">
    <source>
        <dbReference type="WBParaSite" id="PTRK_0001734900.1"/>
    </source>
</evidence>
<feature type="chain" id="PRO_5005892716" evidence="1">
    <location>
        <begin position="19"/>
        <end position="208"/>
    </location>
</feature>
<dbReference type="InterPro" id="IPR035914">
    <property type="entry name" value="Sperma_CUB_dom_sf"/>
</dbReference>
<dbReference type="AlphaFoldDB" id="A0A0N5A617"/>
<proteinExistence type="predicted"/>
<reference evidence="3" key="1">
    <citation type="submission" date="2017-02" db="UniProtKB">
        <authorList>
            <consortium name="WormBaseParasite"/>
        </authorList>
    </citation>
    <scope>IDENTIFICATION</scope>
</reference>
<protein>
    <submittedName>
        <fullName evidence="3">CUB domain-containing protein</fullName>
    </submittedName>
</protein>
<name>A0A0N5A617_PARTI</name>
<evidence type="ECO:0000313" key="2">
    <source>
        <dbReference type="Proteomes" id="UP000038045"/>
    </source>
</evidence>
<feature type="signal peptide" evidence="1">
    <location>
        <begin position="1"/>
        <end position="18"/>
    </location>
</feature>
<keyword evidence="1" id="KW-0732">Signal</keyword>